<keyword evidence="4" id="KW-0040">ANK repeat</keyword>
<comment type="caution">
    <text evidence="6">The sequence shown here is derived from an EMBL/GenBank/DDBJ whole genome shotgun (WGS) entry which is preliminary data.</text>
</comment>
<dbReference type="PANTHER" id="PTHR15263">
    <property type="entry name" value="I-KAPPA-B-LIKE PROTEIN IKBL"/>
    <property type="match status" value="1"/>
</dbReference>
<keyword evidence="2" id="KW-0597">Phosphoprotein</keyword>
<evidence type="ECO:0000256" key="5">
    <source>
        <dbReference type="ARBA" id="ARBA00023242"/>
    </source>
</evidence>
<evidence type="ECO:0000256" key="1">
    <source>
        <dbReference type="ARBA" id="ARBA00004123"/>
    </source>
</evidence>
<keyword evidence="5" id="KW-0539">Nucleus</keyword>
<protein>
    <recommendedName>
        <fullName evidence="8">J domain-containing protein</fullName>
    </recommendedName>
</protein>
<dbReference type="InterPro" id="IPR038753">
    <property type="entry name" value="NFKBIL1"/>
</dbReference>
<dbReference type="AlphaFoldDB" id="A0AAD4EZZ3"/>
<name>A0AAD4EZZ3_9PEZI</name>
<dbReference type="GO" id="GO:0043124">
    <property type="term" value="P:negative regulation of canonical NF-kappaB signal transduction"/>
    <property type="evidence" value="ECO:0007669"/>
    <property type="project" value="InterPro"/>
</dbReference>
<keyword evidence="3" id="KW-0677">Repeat</keyword>
<evidence type="ECO:0000313" key="7">
    <source>
        <dbReference type="Proteomes" id="UP001197093"/>
    </source>
</evidence>
<dbReference type="GO" id="GO:0005634">
    <property type="term" value="C:nucleus"/>
    <property type="evidence" value="ECO:0007669"/>
    <property type="project" value="UniProtKB-SubCell"/>
</dbReference>
<evidence type="ECO:0000256" key="2">
    <source>
        <dbReference type="ARBA" id="ARBA00022553"/>
    </source>
</evidence>
<evidence type="ECO:0000256" key="4">
    <source>
        <dbReference type="ARBA" id="ARBA00023043"/>
    </source>
</evidence>
<evidence type="ECO:0000313" key="6">
    <source>
        <dbReference type="EMBL" id="KAG7290577.1"/>
    </source>
</evidence>
<accession>A0AAD4EZZ3</accession>
<keyword evidence="7" id="KW-1185">Reference proteome</keyword>
<evidence type="ECO:0000256" key="3">
    <source>
        <dbReference type="ARBA" id="ARBA00022737"/>
    </source>
</evidence>
<reference evidence="6" key="1">
    <citation type="submission" date="2023-02" db="EMBL/GenBank/DDBJ databases">
        <authorList>
            <person name="Palmer J.M."/>
        </authorList>
    </citation>
    <scope>NUCLEOTIDE SEQUENCE</scope>
    <source>
        <strain evidence="6">FW57</strain>
    </source>
</reference>
<proteinExistence type="predicted"/>
<organism evidence="6 7">
    <name type="scientific">Staphylotrichum longicolle</name>
    <dbReference type="NCBI Taxonomy" id="669026"/>
    <lineage>
        <taxon>Eukaryota</taxon>
        <taxon>Fungi</taxon>
        <taxon>Dikarya</taxon>
        <taxon>Ascomycota</taxon>
        <taxon>Pezizomycotina</taxon>
        <taxon>Sordariomycetes</taxon>
        <taxon>Sordariomycetidae</taxon>
        <taxon>Sordariales</taxon>
        <taxon>Chaetomiaceae</taxon>
        <taxon>Staphylotrichum</taxon>
    </lineage>
</organism>
<gene>
    <name evidence="6" type="ORF">NEMBOFW57_000580</name>
</gene>
<comment type="subcellular location">
    <subcellularLocation>
        <location evidence="1">Nucleus</location>
    </subcellularLocation>
</comment>
<sequence>MERWEGYLERWRAWEEKGKGEGIPWPWPWCEEEEDEAERKVEGEAVRAFFVNGIGLEEVGEKEVSARLKEERVRWHPDKMQQRLGGKVDEKVMRDVTAIFQAVDALWNDTRKNGG</sequence>
<evidence type="ECO:0008006" key="8">
    <source>
        <dbReference type="Google" id="ProtNLM"/>
    </source>
</evidence>
<dbReference type="PANTHER" id="PTHR15263:SF1">
    <property type="entry name" value="NF-KAPPA-B INHIBITOR-LIKE PROTEIN 1"/>
    <property type="match status" value="1"/>
</dbReference>
<dbReference type="EMBL" id="JAHCVI010000001">
    <property type="protein sequence ID" value="KAG7290577.1"/>
    <property type="molecule type" value="Genomic_DNA"/>
</dbReference>
<dbReference type="Proteomes" id="UP001197093">
    <property type="component" value="Unassembled WGS sequence"/>
</dbReference>